<dbReference type="EMBL" id="BAABGA010000006">
    <property type="protein sequence ID" value="GAA4444216.1"/>
    <property type="molecule type" value="Genomic_DNA"/>
</dbReference>
<evidence type="ECO:0000256" key="1">
    <source>
        <dbReference type="ARBA" id="ARBA00022741"/>
    </source>
</evidence>
<name>A0ABP8M6K6_9BACT</name>
<dbReference type="Pfam" id="PF17864">
    <property type="entry name" value="AAA_lid_4"/>
    <property type="match status" value="1"/>
</dbReference>
<evidence type="ECO:0000259" key="5">
    <source>
        <dbReference type="Pfam" id="PF05496"/>
    </source>
</evidence>
<protein>
    <submittedName>
        <fullName evidence="7">Holliday junction branch migration DNA helicase RuvB</fullName>
    </submittedName>
</protein>
<dbReference type="GO" id="GO:0004386">
    <property type="term" value="F:helicase activity"/>
    <property type="evidence" value="ECO:0007669"/>
    <property type="project" value="UniProtKB-KW"/>
</dbReference>
<dbReference type="InterPro" id="IPR008824">
    <property type="entry name" value="RuvB-like_N"/>
</dbReference>
<dbReference type="RefSeq" id="WP_345318605.1">
    <property type="nucleotide sequence ID" value="NZ_BAABGA010000006.1"/>
</dbReference>
<feature type="domain" description="RuvB winged helix C-terminal" evidence="4">
    <location>
        <begin position="247"/>
        <end position="313"/>
    </location>
</feature>
<dbReference type="SUPFAM" id="SSF52540">
    <property type="entry name" value="P-loop containing nucleoside triphosphate hydrolases"/>
    <property type="match status" value="1"/>
</dbReference>
<keyword evidence="1" id="KW-0547">Nucleotide-binding</keyword>
<dbReference type="Gene3D" id="1.10.10.10">
    <property type="entry name" value="Winged helix-like DNA-binding domain superfamily/Winged helix DNA-binding domain"/>
    <property type="match status" value="1"/>
</dbReference>
<comment type="caution">
    <text evidence="7">The sequence shown here is derived from an EMBL/GenBank/DDBJ whole genome shotgun (WGS) entry which is preliminary data.</text>
</comment>
<dbReference type="CDD" id="cd00009">
    <property type="entry name" value="AAA"/>
    <property type="match status" value="1"/>
</dbReference>
<reference evidence="8" key="1">
    <citation type="journal article" date="2019" name="Int. J. Syst. Evol. Microbiol.">
        <title>The Global Catalogue of Microorganisms (GCM) 10K type strain sequencing project: providing services to taxonomists for standard genome sequencing and annotation.</title>
        <authorList>
            <consortium name="The Broad Institute Genomics Platform"/>
            <consortium name="The Broad Institute Genome Sequencing Center for Infectious Disease"/>
            <person name="Wu L."/>
            <person name="Ma J."/>
        </authorList>
    </citation>
    <scope>NUCLEOTIDE SEQUENCE [LARGE SCALE GENOMIC DNA]</scope>
    <source>
        <strain evidence="8">JCM 17759</strain>
    </source>
</reference>
<dbReference type="InterPro" id="IPR036388">
    <property type="entry name" value="WH-like_DNA-bd_sf"/>
</dbReference>
<feature type="domain" description="RuvB-like AAA+ ATPase" evidence="5">
    <location>
        <begin position="13"/>
        <end position="167"/>
    </location>
</feature>
<dbReference type="PANTHER" id="PTHR42848">
    <property type="match status" value="1"/>
</dbReference>
<keyword evidence="8" id="KW-1185">Reference proteome</keyword>
<evidence type="ECO:0000256" key="3">
    <source>
        <dbReference type="ARBA" id="ARBA00023125"/>
    </source>
</evidence>
<proteinExistence type="predicted"/>
<evidence type="ECO:0000259" key="6">
    <source>
        <dbReference type="Pfam" id="PF17864"/>
    </source>
</evidence>
<keyword evidence="7" id="KW-0347">Helicase</keyword>
<dbReference type="Gene3D" id="1.10.8.60">
    <property type="match status" value="1"/>
</dbReference>
<gene>
    <name evidence="7" type="primary">ruvB_1</name>
    <name evidence="7" type="ORF">GCM10023156_02270</name>
</gene>
<dbReference type="Proteomes" id="UP001500840">
    <property type="component" value="Unassembled WGS sequence"/>
</dbReference>
<feature type="domain" description="RuvB AAA lid" evidence="6">
    <location>
        <begin position="171"/>
        <end position="240"/>
    </location>
</feature>
<dbReference type="Pfam" id="PF05496">
    <property type="entry name" value="RuvB_N"/>
    <property type="match status" value="1"/>
</dbReference>
<dbReference type="InterPro" id="IPR041445">
    <property type="entry name" value="AAA_lid_4"/>
</dbReference>
<organism evidence="7 8">
    <name type="scientific">Novipirellula rosea</name>
    <dbReference type="NCBI Taxonomy" id="1031540"/>
    <lineage>
        <taxon>Bacteria</taxon>
        <taxon>Pseudomonadati</taxon>
        <taxon>Planctomycetota</taxon>
        <taxon>Planctomycetia</taxon>
        <taxon>Pirellulales</taxon>
        <taxon>Pirellulaceae</taxon>
        <taxon>Novipirellula</taxon>
    </lineage>
</organism>
<keyword evidence="7" id="KW-0378">Hydrolase</keyword>
<evidence type="ECO:0000313" key="7">
    <source>
        <dbReference type="EMBL" id="GAA4444216.1"/>
    </source>
</evidence>
<evidence type="ECO:0000313" key="8">
    <source>
        <dbReference type="Proteomes" id="UP001500840"/>
    </source>
</evidence>
<dbReference type="Gene3D" id="3.40.50.300">
    <property type="entry name" value="P-loop containing nucleotide triphosphate hydrolases"/>
    <property type="match status" value="1"/>
</dbReference>
<accession>A0ABP8M6K6</accession>
<keyword evidence="3" id="KW-0238">DNA-binding</keyword>
<evidence type="ECO:0000259" key="4">
    <source>
        <dbReference type="Pfam" id="PF05491"/>
    </source>
</evidence>
<evidence type="ECO:0000256" key="2">
    <source>
        <dbReference type="ARBA" id="ARBA00022840"/>
    </source>
</evidence>
<dbReference type="InterPro" id="IPR004605">
    <property type="entry name" value="DNA_helicase_Holl-junc_RuvB"/>
</dbReference>
<dbReference type="Pfam" id="PF05491">
    <property type="entry name" value="WHD_RuvB"/>
    <property type="match status" value="1"/>
</dbReference>
<keyword evidence="2" id="KW-0067">ATP-binding</keyword>
<dbReference type="InterPro" id="IPR008823">
    <property type="entry name" value="RuvB_wg_C"/>
</dbReference>
<dbReference type="PANTHER" id="PTHR42848:SF1">
    <property type="entry name" value="HOLLIDAY JUNCTION BRANCH MIGRATION COMPLEX SUBUNIT RUVB"/>
    <property type="match status" value="1"/>
</dbReference>
<sequence length="321" mass="35606">MNQQPANEVNDVSPSSLSHLIGQRGVIDQVSVALDACQIDNRRLDHSMLVGSPGLGKSQLASVIALEMATNFHEVLGQTISHPSDLNALLLASQDKDIIHIDECHELPKQMQTALYLALDKRCLVLSSKNGKSPQTIPLADFTLLLSTTDEYGLLQPLRDRCRLVLRFEFYTVEELTTVLLQRTRFLCWNTHEELLSQIASRSRGTPRLALRLLQSCRRVARSQGETTITGHHLKRACQLEQLQGDLGLGPTEQKYVQIIGDGNSRLNVIASILGLPARTVSQVVEPFLIRAQLLSKDDQGKRLLTAEGREYLASCRSIAN</sequence>
<dbReference type="InterPro" id="IPR027417">
    <property type="entry name" value="P-loop_NTPase"/>
</dbReference>